<dbReference type="NCBIfam" id="NF047847">
    <property type="entry name" value="SS_mature_LptM"/>
    <property type="match status" value="1"/>
</dbReference>
<comment type="subcellular location">
    <subcellularLocation>
        <location evidence="1">Cell outer membrane</location>
        <topology evidence="1">Lipid-anchor</topology>
    </subcellularLocation>
</comment>
<evidence type="ECO:0000256" key="1">
    <source>
        <dbReference type="ARBA" id="ARBA00004459"/>
    </source>
</evidence>
<protein>
    <recommendedName>
        <fullName evidence="11">Lipoprotein</fullName>
    </recommendedName>
</protein>
<evidence type="ECO:0000313" key="10">
    <source>
        <dbReference type="Proteomes" id="UP000326287"/>
    </source>
</evidence>
<reference evidence="9 10" key="1">
    <citation type="submission" date="2019-02" db="EMBL/GenBank/DDBJ databases">
        <authorList>
            <person name="Li S.-H."/>
        </authorList>
    </citation>
    <scope>NUCLEOTIDE SEQUENCE [LARGE SCALE GENOMIC DNA]</scope>
    <source>
        <strain evidence="9 10">IMCC14385</strain>
    </source>
</reference>
<dbReference type="Proteomes" id="UP000326287">
    <property type="component" value="Chromosome"/>
</dbReference>
<evidence type="ECO:0000256" key="8">
    <source>
        <dbReference type="SAM" id="SignalP"/>
    </source>
</evidence>
<feature type="region of interest" description="Disordered" evidence="7">
    <location>
        <begin position="24"/>
        <end position="60"/>
    </location>
</feature>
<evidence type="ECO:0008006" key="11">
    <source>
        <dbReference type="Google" id="ProtNLM"/>
    </source>
</evidence>
<feature type="signal peptide" evidence="8">
    <location>
        <begin position="1"/>
        <end position="21"/>
    </location>
</feature>
<keyword evidence="10" id="KW-1185">Reference proteome</keyword>
<keyword evidence="2 8" id="KW-0732">Signal</keyword>
<proteinExistence type="predicted"/>
<name>A0A5P9NMN7_9GAMM</name>
<dbReference type="OrthoDB" id="5741367at2"/>
<keyword evidence="6" id="KW-0449">Lipoprotein</keyword>
<dbReference type="EMBL" id="CP036422">
    <property type="protein sequence ID" value="QFU77123.1"/>
    <property type="molecule type" value="Genomic_DNA"/>
</dbReference>
<feature type="chain" id="PRO_5024867492" description="Lipoprotein" evidence="8">
    <location>
        <begin position="22"/>
        <end position="60"/>
    </location>
</feature>
<evidence type="ECO:0000256" key="7">
    <source>
        <dbReference type="SAM" id="MobiDB-lite"/>
    </source>
</evidence>
<dbReference type="KEGG" id="halc:EY643_16485"/>
<feature type="compositionally biased region" description="Low complexity" evidence="7">
    <location>
        <begin position="33"/>
        <end position="54"/>
    </location>
</feature>
<evidence type="ECO:0000256" key="5">
    <source>
        <dbReference type="ARBA" id="ARBA00023237"/>
    </source>
</evidence>
<evidence type="ECO:0000256" key="2">
    <source>
        <dbReference type="ARBA" id="ARBA00022729"/>
    </source>
</evidence>
<dbReference type="AlphaFoldDB" id="A0A5P9NMN7"/>
<gene>
    <name evidence="9" type="ORF">EY643_16485</name>
</gene>
<evidence type="ECO:0000313" key="9">
    <source>
        <dbReference type="EMBL" id="QFU77123.1"/>
    </source>
</evidence>
<dbReference type="PROSITE" id="PS51257">
    <property type="entry name" value="PROKAR_LIPOPROTEIN"/>
    <property type="match status" value="1"/>
</dbReference>
<keyword evidence="4" id="KW-0564">Palmitate</keyword>
<accession>A0A5P9NMN7</accession>
<keyword evidence="3" id="KW-0472">Membrane</keyword>
<organism evidence="9 10">
    <name type="scientific">Halioglobus maricola</name>
    <dbReference type="NCBI Taxonomy" id="2601894"/>
    <lineage>
        <taxon>Bacteria</taxon>
        <taxon>Pseudomonadati</taxon>
        <taxon>Pseudomonadota</taxon>
        <taxon>Gammaproteobacteria</taxon>
        <taxon>Cellvibrionales</taxon>
        <taxon>Halieaceae</taxon>
        <taxon>Halioglobus</taxon>
    </lineage>
</organism>
<evidence type="ECO:0000256" key="6">
    <source>
        <dbReference type="ARBA" id="ARBA00023288"/>
    </source>
</evidence>
<dbReference type="RefSeq" id="WP_153240261.1">
    <property type="nucleotide sequence ID" value="NZ_CP036422.1"/>
</dbReference>
<evidence type="ECO:0000256" key="4">
    <source>
        <dbReference type="ARBA" id="ARBA00023139"/>
    </source>
</evidence>
<keyword evidence="5" id="KW-0998">Cell outer membrane</keyword>
<dbReference type="InterPro" id="IPR032831">
    <property type="entry name" value="LptM_cons"/>
</dbReference>
<evidence type="ECO:0000256" key="3">
    <source>
        <dbReference type="ARBA" id="ARBA00023136"/>
    </source>
</evidence>
<sequence>MRSPVVRIAALVMPALLVACGQTGPLYLPGEAPQPRSSQPAPAETTADTAEIADSPAQSE</sequence>